<dbReference type="AlphaFoldDB" id="A0A562LE15"/>
<evidence type="ECO:0000256" key="2">
    <source>
        <dbReference type="ARBA" id="ARBA00009329"/>
    </source>
</evidence>
<evidence type="ECO:0000256" key="4">
    <source>
        <dbReference type="ARBA" id="ARBA00023027"/>
    </source>
</evidence>
<comment type="similarity">
    <text evidence="2">Belongs to the Gfo/Idh/MocA family. Glycosyl hydrolase 109 subfamily.</text>
</comment>
<dbReference type="InterPro" id="IPR000683">
    <property type="entry name" value="Gfo/Idh/MocA-like_OxRdtase_N"/>
</dbReference>
<dbReference type="OrthoDB" id="9792935at2"/>
<keyword evidence="4" id="KW-0520">NAD</keyword>
<evidence type="ECO:0000259" key="7">
    <source>
        <dbReference type="Pfam" id="PF21252"/>
    </source>
</evidence>
<sequence length="450" mass="50146">MQRRDFIRSTVAVGALAAAPWFNALGKPRDRLRVGLIGTGMRGQVHLDELLKRRDVEVAAICDIEQFMLDAALKQVAAAGKPKPQVFTGNDHAWREMYAKAGLDAVIIATPWEWHAVQAIEAMQARIAVGCEVVAGITLDDHWQVLRAQQRTGTPYMLLENVCYRRDVLAVLNMARQNVFGELVHLQGGYEHDLRAVKFNAGVPGQAYGGGVEFGDKGWSEARWRTPHSVRRSGELYPSHGIGPCAMWADIHRGNRFTRLTSYASKARGLHDYVVRNAGESHPNAKVKFALGDVVTTQIACENGETILLTHDTSLPRPYSLGFRVQGTRGLWMDLNQSIYIEGKSPESHQWEPAQAWLDKYDHPLWQKHAAQAEGAGHGGMDFFVIHAFIEALKAAAPMPIDIYDAVAWSAITPLSEQSIANENRTLEFPDFTEGKWKDRKRVFALDGNF</sequence>
<gene>
    <name evidence="8" type="ORF">IP90_00152</name>
</gene>
<dbReference type="InterPro" id="IPR036291">
    <property type="entry name" value="NAD(P)-bd_dom_sf"/>
</dbReference>
<accession>A0A562LE15</accession>
<organism evidence="8 9">
    <name type="scientific">Luteimonas cucumeris</name>
    <dbReference type="NCBI Taxonomy" id="985012"/>
    <lineage>
        <taxon>Bacteria</taxon>
        <taxon>Pseudomonadati</taxon>
        <taxon>Pseudomonadota</taxon>
        <taxon>Gammaproteobacteria</taxon>
        <taxon>Lysobacterales</taxon>
        <taxon>Lysobacteraceae</taxon>
        <taxon>Luteimonas</taxon>
    </lineage>
</organism>
<dbReference type="EMBL" id="VLKN01000001">
    <property type="protein sequence ID" value="TWI05890.1"/>
    <property type="molecule type" value="Genomic_DNA"/>
</dbReference>
<proteinExistence type="inferred from homology"/>
<dbReference type="Gene3D" id="3.40.50.720">
    <property type="entry name" value="NAD(P)-binding Rossmann-like Domain"/>
    <property type="match status" value="1"/>
</dbReference>
<dbReference type="Pfam" id="PF01408">
    <property type="entry name" value="GFO_IDH_MocA"/>
    <property type="match status" value="1"/>
</dbReference>
<keyword evidence="3" id="KW-0378">Hydrolase</keyword>
<dbReference type="GO" id="GO:0016798">
    <property type="term" value="F:hydrolase activity, acting on glycosyl bonds"/>
    <property type="evidence" value="ECO:0007669"/>
    <property type="project" value="UniProtKB-KW"/>
</dbReference>
<dbReference type="RefSeq" id="WP_144897668.1">
    <property type="nucleotide sequence ID" value="NZ_VLKN01000001.1"/>
</dbReference>
<dbReference type="GO" id="GO:0000166">
    <property type="term" value="F:nucleotide binding"/>
    <property type="evidence" value="ECO:0007669"/>
    <property type="project" value="InterPro"/>
</dbReference>
<protein>
    <submittedName>
        <fullName evidence="8">Oxidoreductase family protein</fullName>
    </submittedName>
</protein>
<comment type="cofactor">
    <cofactor evidence="1">
        <name>NAD(+)</name>
        <dbReference type="ChEBI" id="CHEBI:57540"/>
    </cofactor>
</comment>
<evidence type="ECO:0000256" key="5">
    <source>
        <dbReference type="ARBA" id="ARBA00023295"/>
    </source>
</evidence>
<dbReference type="SUPFAM" id="SSF51735">
    <property type="entry name" value="NAD(P)-binding Rossmann-fold domains"/>
    <property type="match status" value="1"/>
</dbReference>
<dbReference type="Pfam" id="PF21252">
    <property type="entry name" value="Glyco_hydro_109_C"/>
    <property type="match status" value="1"/>
</dbReference>
<dbReference type="InterPro" id="IPR050463">
    <property type="entry name" value="Gfo/Idh/MocA_oxidrdct_glycsds"/>
</dbReference>
<evidence type="ECO:0000259" key="6">
    <source>
        <dbReference type="Pfam" id="PF01408"/>
    </source>
</evidence>
<comment type="caution">
    <text evidence="8">The sequence shown here is derived from an EMBL/GenBank/DDBJ whole genome shotgun (WGS) entry which is preliminary data.</text>
</comment>
<reference evidence="8 9" key="1">
    <citation type="journal article" date="2015" name="Stand. Genomic Sci.">
        <title>Genomic Encyclopedia of Bacterial and Archaeal Type Strains, Phase III: the genomes of soil and plant-associated and newly described type strains.</title>
        <authorList>
            <person name="Whitman W.B."/>
            <person name="Woyke T."/>
            <person name="Klenk H.P."/>
            <person name="Zhou Y."/>
            <person name="Lilburn T.G."/>
            <person name="Beck B.J."/>
            <person name="De Vos P."/>
            <person name="Vandamme P."/>
            <person name="Eisen J.A."/>
            <person name="Garrity G."/>
            <person name="Hugenholtz P."/>
            <person name="Kyrpides N.C."/>
        </authorList>
    </citation>
    <scope>NUCLEOTIDE SEQUENCE [LARGE SCALE GENOMIC DNA]</scope>
    <source>
        <strain evidence="8 9">CGMCC 1.10821</strain>
    </source>
</reference>
<evidence type="ECO:0000256" key="1">
    <source>
        <dbReference type="ARBA" id="ARBA00001911"/>
    </source>
</evidence>
<evidence type="ECO:0000313" key="8">
    <source>
        <dbReference type="EMBL" id="TWI05890.1"/>
    </source>
</evidence>
<evidence type="ECO:0000256" key="3">
    <source>
        <dbReference type="ARBA" id="ARBA00022801"/>
    </source>
</evidence>
<dbReference type="Gene3D" id="3.30.360.10">
    <property type="entry name" value="Dihydrodipicolinate Reductase, domain 2"/>
    <property type="match status" value="1"/>
</dbReference>
<keyword evidence="9" id="KW-1185">Reference proteome</keyword>
<feature type="domain" description="Glycosyl hydrolase 109 C-terminal" evidence="7">
    <location>
        <begin position="169"/>
        <end position="353"/>
    </location>
</feature>
<dbReference type="InterPro" id="IPR049303">
    <property type="entry name" value="Glyco_hydro_109_C"/>
</dbReference>
<name>A0A562LE15_9GAMM</name>
<evidence type="ECO:0000313" key="9">
    <source>
        <dbReference type="Proteomes" id="UP000315167"/>
    </source>
</evidence>
<dbReference type="PANTHER" id="PTHR43818:SF1">
    <property type="entry name" value="GLYCOSYL HYDROLASE FAMILY 109 PROTEIN"/>
    <property type="match status" value="1"/>
</dbReference>
<dbReference type="Proteomes" id="UP000315167">
    <property type="component" value="Unassembled WGS sequence"/>
</dbReference>
<dbReference type="PANTHER" id="PTHR43818">
    <property type="entry name" value="BCDNA.GH03377"/>
    <property type="match status" value="1"/>
</dbReference>
<keyword evidence="5" id="KW-0326">Glycosidase</keyword>
<feature type="domain" description="Gfo/Idh/MocA-like oxidoreductase N-terminal" evidence="6">
    <location>
        <begin position="32"/>
        <end position="133"/>
    </location>
</feature>